<gene>
    <name evidence="1" type="primary">Necator_chrV.g17744</name>
    <name evidence="1" type="ORF">RB195_012954</name>
</gene>
<comment type="caution">
    <text evidence="1">The sequence shown here is derived from an EMBL/GenBank/DDBJ whole genome shotgun (WGS) entry which is preliminary data.</text>
</comment>
<dbReference type="PANTHER" id="PTHR13071">
    <property type="entry name" value="MITOCHONDRIAL 28S RIBOSOMAL PROTEIN S22"/>
    <property type="match status" value="1"/>
</dbReference>
<proteinExistence type="predicted"/>
<protein>
    <recommendedName>
        <fullName evidence="3">NYN domain-containing protein</fullName>
    </recommendedName>
</protein>
<keyword evidence="2" id="KW-1185">Reference proteome</keyword>
<evidence type="ECO:0000313" key="2">
    <source>
        <dbReference type="Proteomes" id="UP001303046"/>
    </source>
</evidence>
<dbReference type="EMBL" id="JAVFWL010000005">
    <property type="protein sequence ID" value="KAK6753676.1"/>
    <property type="molecule type" value="Genomic_DNA"/>
</dbReference>
<reference evidence="1 2" key="1">
    <citation type="submission" date="2023-08" db="EMBL/GenBank/DDBJ databases">
        <title>A Necator americanus chromosomal reference genome.</title>
        <authorList>
            <person name="Ilik V."/>
            <person name="Petrzelkova K.J."/>
            <person name="Pardy F."/>
            <person name="Fuh T."/>
            <person name="Niatou-Singa F.S."/>
            <person name="Gouil Q."/>
            <person name="Baker L."/>
            <person name="Ritchie M.E."/>
            <person name="Jex A.R."/>
            <person name="Gazzola D."/>
            <person name="Li H."/>
            <person name="Toshio Fujiwara R."/>
            <person name="Zhan B."/>
            <person name="Aroian R.V."/>
            <person name="Pafco B."/>
            <person name="Schwarz E.M."/>
        </authorList>
    </citation>
    <scope>NUCLEOTIDE SEQUENCE [LARGE SCALE GENOMIC DNA]</scope>
    <source>
        <strain evidence="1 2">Aroian</strain>
        <tissue evidence="1">Whole animal</tissue>
    </source>
</reference>
<dbReference type="PANTHER" id="PTHR13071:SF4">
    <property type="entry name" value="SMALL RIBOSOMAL SUBUNIT PROTEIN MS22"/>
    <property type="match status" value="1"/>
</dbReference>
<evidence type="ECO:0008006" key="3">
    <source>
        <dbReference type="Google" id="ProtNLM"/>
    </source>
</evidence>
<organism evidence="1 2">
    <name type="scientific">Necator americanus</name>
    <name type="common">Human hookworm</name>
    <dbReference type="NCBI Taxonomy" id="51031"/>
    <lineage>
        <taxon>Eukaryota</taxon>
        <taxon>Metazoa</taxon>
        <taxon>Ecdysozoa</taxon>
        <taxon>Nematoda</taxon>
        <taxon>Chromadorea</taxon>
        <taxon>Rhabditida</taxon>
        <taxon>Rhabditina</taxon>
        <taxon>Rhabditomorpha</taxon>
        <taxon>Strongyloidea</taxon>
        <taxon>Ancylostomatidae</taxon>
        <taxon>Bunostominae</taxon>
        <taxon>Necator</taxon>
    </lineage>
</organism>
<accession>A0ABR1DUS2</accession>
<evidence type="ECO:0000313" key="1">
    <source>
        <dbReference type="EMBL" id="KAK6753676.1"/>
    </source>
</evidence>
<dbReference type="InterPro" id="IPR019374">
    <property type="entry name" value="Ribosomal_mS22"/>
</dbReference>
<sequence>MVFYLALNGNIPPLLNFFGAHGRVRDCANLVRLQKTLNPDWRFVINSGDSDLKIITDFVKQSICSIHYLYRGARSIVVTSNDARAPTTKTLMGVLETTLFDGSTV</sequence>
<name>A0ABR1DUS2_NECAM</name>
<dbReference type="Proteomes" id="UP001303046">
    <property type="component" value="Unassembled WGS sequence"/>
</dbReference>